<keyword evidence="3" id="KW-1185">Reference proteome</keyword>
<feature type="compositionally biased region" description="Low complexity" evidence="1">
    <location>
        <begin position="256"/>
        <end position="271"/>
    </location>
</feature>
<feature type="region of interest" description="Disordered" evidence="1">
    <location>
        <begin position="1"/>
        <end position="31"/>
    </location>
</feature>
<feature type="compositionally biased region" description="Acidic residues" evidence="1">
    <location>
        <begin position="83"/>
        <end position="101"/>
    </location>
</feature>
<dbReference type="OrthoDB" id="8062037at2759"/>
<comment type="caution">
    <text evidence="2">The sequence shown here is derived from an EMBL/GenBank/DDBJ whole genome shotgun (WGS) entry which is preliminary data.</text>
</comment>
<evidence type="ECO:0000313" key="3">
    <source>
        <dbReference type="Proteomes" id="UP000193642"/>
    </source>
</evidence>
<evidence type="ECO:0000256" key="1">
    <source>
        <dbReference type="SAM" id="MobiDB-lite"/>
    </source>
</evidence>
<feature type="region of interest" description="Disordered" evidence="1">
    <location>
        <begin position="310"/>
        <end position="382"/>
    </location>
</feature>
<dbReference type="Proteomes" id="UP000193642">
    <property type="component" value="Unassembled WGS sequence"/>
</dbReference>
<accession>A0A1Y2C8W3</accession>
<feature type="region of interest" description="Disordered" evidence="1">
    <location>
        <begin position="62"/>
        <end position="122"/>
    </location>
</feature>
<organism evidence="2 3">
    <name type="scientific">Rhizoclosmatium globosum</name>
    <dbReference type="NCBI Taxonomy" id="329046"/>
    <lineage>
        <taxon>Eukaryota</taxon>
        <taxon>Fungi</taxon>
        <taxon>Fungi incertae sedis</taxon>
        <taxon>Chytridiomycota</taxon>
        <taxon>Chytridiomycota incertae sedis</taxon>
        <taxon>Chytridiomycetes</taxon>
        <taxon>Chytridiales</taxon>
        <taxon>Chytriomycetaceae</taxon>
        <taxon>Rhizoclosmatium</taxon>
    </lineage>
</organism>
<dbReference type="AlphaFoldDB" id="A0A1Y2C8W3"/>
<feature type="compositionally biased region" description="Low complexity" evidence="1">
    <location>
        <begin position="11"/>
        <end position="25"/>
    </location>
</feature>
<feature type="compositionally biased region" description="Basic and acidic residues" evidence="1">
    <location>
        <begin position="310"/>
        <end position="356"/>
    </location>
</feature>
<feature type="compositionally biased region" description="Basic and acidic residues" evidence="1">
    <location>
        <begin position="365"/>
        <end position="382"/>
    </location>
</feature>
<gene>
    <name evidence="2" type="ORF">BCR33DRAFT_717542</name>
</gene>
<proteinExistence type="predicted"/>
<evidence type="ECO:0000313" key="2">
    <source>
        <dbReference type="EMBL" id="ORY43304.1"/>
    </source>
</evidence>
<protein>
    <submittedName>
        <fullName evidence="2">Uncharacterized protein</fullName>
    </submittedName>
</protein>
<feature type="compositionally biased region" description="Polar residues" evidence="1">
    <location>
        <begin position="138"/>
        <end position="168"/>
    </location>
</feature>
<feature type="region of interest" description="Disordered" evidence="1">
    <location>
        <begin position="138"/>
        <end position="173"/>
    </location>
</feature>
<dbReference type="EMBL" id="MCGO01000025">
    <property type="protein sequence ID" value="ORY43304.1"/>
    <property type="molecule type" value="Genomic_DNA"/>
</dbReference>
<sequence>MARPPPPLIDLTASPPLFPTSTPFPDSNGQAYRHGLATRTEQSATCDNFNRALERTLDIRKAASNQSQDVKGKGRLLNTNETIEAESDDEEFGAEFSDDDDKTPYVASSSSSSRPMESTRNDVKAQSLNAGYDWMKTQESNRASAQRDASNNRSQMPTIASRRQSTEYPPSLFKSPLSDKPYCKFCNRSFAYGIEICSECTRSLAPMSSTTGTTQPESRSIAVPARKNRQTITIDEYGTIGLAQTMCLQLHHTLETSSSSASTSSATKSSSRIAKMQQAAADLKAETELAEKIAREKRSMSQAAFNRLQHERELEKEREWAADAPNRARAERAKRAQELDEKREARAAEAERVRVEEEPERVRKKTEQERRFHEAEAKRRAATDAARQAAHTNLQHHLLRMNVIDRSIAGRSAPNVLPSNVVQQRLQQRQLALQIQAEHTSFLRKLATGMSRDEKIAFQTHISEWYEQHPEFDNAFRTMQNPDLPEAYQNLFAQRTREELERLKQEATRFALMIKQNSVAARKQQTPQYHPTVSSASAAFPHASGSPSRKTMADFFKPVASPARGSSSLSFSTSAGRPVLHEDNPDDNCPICGTKLTVMPKPEEERHLRICLGDEEPSPKKVSEKMKGVGGGGGGGSSVVIQEAVSRPPKVIGNQIVLSKCKKESDKECTICYCEFEIGETIGTMNCFCKKAVCCPTHTND</sequence>
<feature type="region of interest" description="Disordered" evidence="1">
    <location>
        <begin position="255"/>
        <end position="278"/>
    </location>
</feature>
<reference evidence="2 3" key="1">
    <citation type="submission" date="2016-07" db="EMBL/GenBank/DDBJ databases">
        <title>Pervasive Adenine N6-methylation of Active Genes in Fungi.</title>
        <authorList>
            <consortium name="DOE Joint Genome Institute"/>
            <person name="Mondo S.J."/>
            <person name="Dannebaum R.O."/>
            <person name="Kuo R.C."/>
            <person name="Labutti K."/>
            <person name="Haridas S."/>
            <person name="Kuo A."/>
            <person name="Salamov A."/>
            <person name="Ahrendt S.R."/>
            <person name="Lipzen A."/>
            <person name="Sullivan W."/>
            <person name="Andreopoulos W.B."/>
            <person name="Clum A."/>
            <person name="Lindquist E."/>
            <person name="Daum C."/>
            <person name="Ramamoorthy G.K."/>
            <person name="Gryganskyi A."/>
            <person name="Culley D."/>
            <person name="Magnuson J.K."/>
            <person name="James T.Y."/>
            <person name="O'Malley M.A."/>
            <person name="Stajich J.E."/>
            <person name="Spatafora J.W."/>
            <person name="Visel A."/>
            <person name="Grigoriev I.V."/>
        </authorList>
    </citation>
    <scope>NUCLEOTIDE SEQUENCE [LARGE SCALE GENOMIC DNA]</scope>
    <source>
        <strain evidence="2 3">JEL800</strain>
    </source>
</reference>
<name>A0A1Y2C8W3_9FUNG</name>